<dbReference type="Gene3D" id="1.10.10.60">
    <property type="entry name" value="Homeodomain-like"/>
    <property type="match status" value="1"/>
</dbReference>
<evidence type="ECO:0000259" key="3">
    <source>
        <dbReference type="PROSITE" id="PS01124"/>
    </source>
</evidence>
<keyword evidence="5" id="KW-1185">Reference proteome</keyword>
<sequence>MGYKNISHFSRQCKRWTGESPSEFRHKFHSR</sequence>
<evidence type="ECO:0000313" key="4">
    <source>
        <dbReference type="EMBL" id="WIV19530.1"/>
    </source>
</evidence>
<evidence type="ECO:0000313" key="5">
    <source>
        <dbReference type="Proteomes" id="UP001236415"/>
    </source>
</evidence>
<dbReference type="EMBL" id="CP127162">
    <property type="protein sequence ID" value="WIV19530.1"/>
    <property type="molecule type" value="Genomic_DNA"/>
</dbReference>
<feature type="domain" description="HTH araC/xylS-type" evidence="3">
    <location>
        <begin position="1"/>
        <end position="27"/>
    </location>
</feature>
<dbReference type="InterPro" id="IPR018060">
    <property type="entry name" value="HTH_AraC"/>
</dbReference>
<dbReference type="InterPro" id="IPR009057">
    <property type="entry name" value="Homeodomain-like_sf"/>
</dbReference>
<accession>A0ABY8X1X9</accession>
<evidence type="ECO:0000256" key="1">
    <source>
        <dbReference type="ARBA" id="ARBA00023015"/>
    </source>
</evidence>
<protein>
    <submittedName>
        <fullName evidence="4">AraC family transcriptional regulator</fullName>
    </submittedName>
</protein>
<keyword evidence="2" id="KW-0804">Transcription</keyword>
<dbReference type="Proteomes" id="UP001236415">
    <property type="component" value="Chromosome"/>
</dbReference>
<dbReference type="PROSITE" id="PS01124">
    <property type="entry name" value="HTH_ARAC_FAMILY_2"/>
    <property type="match status" value="1"/>
</dbReference>
<proteinExistence type="predicted"/>
<keyword evidence="1" id="KW-0805">Transcription regulation</keyword>
<organism evidence="4 5">
    <name type="scientific">Paenibacillus polygoni</name>
    <dbReference type="NCBI Taxonomy" id="3050112"/>
    <lineage>
        <taxon>Bacteria</taxon>
        <taxon>Bacillati</taxon>
        <taxon>Bacillota</taxon>
        <taxon>Bacilli</taxon>
        <taxon>Bacillales</taxon>
        <taxon>Paenibacillaceae</taxon>
        <taxon>Paenibacillus</taxon>
    </lineage>
</organism>
<reference evidence="4 5" key="1">
    <citation type="submission" date="2023-06" db="EMBL/GenBank/DDBJ databases">
        <title>Paenibacillus polygonum sp. nov., an endophytic bacterium, isolated from Polygonum lapathifolium L. in Nanji Wetland National Nature Reserve, South of Poyang Lake, Jiangxi Province, China.</title>
        <authorList>
            <person name="Yu Z."/>
        </authorList>
    </citation>
    <scope>NUCLEOTIDE SEQUENCE [LARGE SCALE GENOMIC DNA]</scope>
    <source>
        <strain evidence="4 5">C31</strain>
    </source>
</reference>
<name>A0ABY8X1X9_9BACL</name>
<gene>
    <name evidence="4" type="ORF">QPK24_01895</name>
</gene>
<dbReference type="SUPFAM" id="SSF46689">
    <property type="entry name" value="Homeodomain-like"/>
    <property type="match status" value="1"/>
</dbReference>
<evidence type="ECO:0000256" key="2">
    <source>
        <dbReference type="ARBA" id="ARBA00023163"/>
    </source>
</evidence>
<dbReference type="Pfam" id="PF00165">
    <property type="entry name" value="HTH_AraC"/>
    <property type="match status" value="1"/>
</dbReference>